<dbReference type="GO" id="GO:0051287">
    <property type="term" value="F:NAD binding"/>
    <property type="evidence" value="ECO:0007669"/>
    <property type="project" value="InterPro"/>
</dbReference>
<gene>
    <name evidence="6" type="ordered locus">Cmaq_0209</name>
</gene>
<dbReference type="HOGENOM" id="CLU_035117_1_0_2"/>
<dbReference type="eggNOG" id="arCOG00247">
    <property type="taxonomic scope" value="Archaea"/>
</dbReference>
<dbReference type="Proteomes" id="UP000001137">
    <property type="component" value="Chromosome"/>
</dbReference>
<dbReference type="InterPro" id="IPR002204">
    <property type="entry name" value="3-OH-isobutyrate_DH-rel_CS"/>
</dbReference>
<keyword evidence="2" id="KW-0560">Oxidoreductase</keyword>
<dbReference type="GO" id="GO:0050661">
    <property type="term" value="F:NADP binding"/>
    <property type="evidence" value="ECO:0007669"/>
    <property type="project" value="InterPro"/>
</dbReference>
<dbReference type="InterPro" id="IPR006115">
    <property type="entry name" value="6PGDH_NADP-bd"/>
</dbReference>
<dbReference type="Gene3D" id="1.10.1040.10">
    <property type="entry name" value="N-(1-d-carboxylethyl)-l-norvaline Dehydrogenase, domain 2"/>
    <property type="match status" value="1"/>
</dbReference>
<evidence type="ECO:0000259" key="5">
    <source>
        <dbReference type="Pfam" id="PF14833"/>
    </source>
</evidence>
<dbReference type="InterPro" id="IPR008927">
    <property type="entry name" value="6-PGluconate_DH-like_C_sf"/>
</dbReference>
<dbReference type="Pfam" id="PF14833">
    <property type="entry name" value="NAD_binding_11"/>
    <property type="match status" value="1"/>
</dbReference>
<feature type="domain" description="3-hydroxyisobutyrate dehydrogenase-like NAD-binding" evidence="5">
    <location>
        <begin position="166"/>
        <end position="286"/>
    </location>
</feature>
<dbReference type="STRING" id="397948.Cmaq_0209"/>
<accession>A8MAM2</accession>
<dbReference type="Pfam" id="PF03446">
    <property type="entry name" value="NAD_binding_2"/>
    <property type="match status" value="1"/>
</dbReference>
<dbReference type="InterPro" id="IPR015815">
    <property type="entry name" value="HIBADH-related"/>
</dbReference>
<organism evidence="6 7">
    <name type="scientific">Caldivirga maquilingensis (strain ATCC 700844 / DSM 13496 / JCM 10307 / IC-167)</name>
    <dbReference type="NCBI Taxonomy" id="397948"/>
    <lineage>
        <taxon>Archaea</taxon>
        <taxon>Thermoproteota</taxon>
        <taxon>Thermoprotei</taxon>
        <taxon>Thermoproteales</taxon>
        <taxon>Thermoproteaceae</taxon>
        <taxon>Caldivirga</taxon>
    </lineage>
</organism>
<dbReference type="PIRSF" id="PIRSF000103">
    <property type="entry name" value="HIBADH"/>
    <property type="match status" value="1"/>
</dbReference>
<dbReference type="SUPFAM" id="SSF48179">
    <property type="entry name" value="6-phosphogluconate dehydrogenase C-terminal domain-like"/>
    <property type="match status" value="1"/>
</dbReference>
<evidence type="ECO:0000256" key="1">
    <source>
        <dbReference type="ARBA" id="ARBA00009080"/>
    </source>
</evidence>
<proteinExistence type="inferred from homology"/>
<reference evidence="6 7" key="1">
    <citation type="submission" date="2007-10" db="EMBL/GenBank/DDBJ databases">
        <title>Complete sequence of Caldivirga maquilingensis IC-167.</title>
        <authorList>
            <consortium name="US DOE Joint Genome Institute"/>
            <person name="Copeland A."/>
            <person name="Lucas S."/>
            <person name="Lapidus A."/>
            <person name="Barry K."/>
            <person name="Glavina del Rio T."/>
            <person name="Dalin E."/>
            <person name="Tice H."/>
            <person name="Pitluck S."/>
            <person name="Saunders E."/>
            <person name="Brettin T."/>
            <person name="Bruce D."/>
            <person name="Detter J.C."/>
            <person name="Han C."/>
            <person name="Schmutz J."/>
            <person name="Larimer F."/>
            <person name="Land M."/>
            <person name="Hauser L."/>
            <person name="Kyrpides N."/>
            <person name="Ivanova N."/>
            <person name="Biddle J.F."/>
            <person name="Zhang Z."/>
            <person name="Fitz-Gibbon S.T."/>
            <person name="Lowe T.M."/>
            <person name="Saltikov C."/>
            <person name="House C.H."/>
            <person name="Richardson P."/>
        </authorList>
    </citation>
    <scope>NUCLEOTIDE SEQUENCE [LARGE SCALE GENOMIC DNA]</scope>
    <source>
        <strain evidence="7">ATCC 700844 / DSM 13496 / JCM 10307 / IC-167</strain>
    </source>
</reference>
<protein>
    <submittedName>
        <fullName evidence="6">6-phosphogluconate dehydrogenase NAD-binding</fullName>
    </submittedName>
</protein>
<dbReference type="InterPro" id="IPR029154">
    <property type="entry name" value="HIBADH-like_NADP-bd"/>
</dbReference>
<dbReference type="EMBL" id="CP000852">
    <property type="protein sequence ID" value="ABW01058.1"/>
    <property type="molecule type" value="Genomic_DNA"/>
</dbReference>
<dbReference type="InterPro" id="IPR036291">
    <property type="entry name" value="NAD(P)-bd_dom_sf"/>
</dbReference>
<evidence type="ECO:0000256" key="3">
    <source>
        <dbReference type="ARBA" id="ARBA00023027"/>
    </source>
</evidence>
<evidence type="ECO:0000313" key="7">
    <source>
        <dbReference type="Proteomes" id="UP000001137"/>
    </source>
</evidence>
<feature type="domain" description="6-phosphogluconate dehydrogenase NADP-binding" evidence="4">
    <location>
        <begin position="4"/>
        <end position="163"/>
    </location>
</feature>
<dbReference type="KEGG" id="cma:Cmaq_0209"/>
<comment type="similarity">
    <text evidence="1">Belongs to the HIBADH-related family.</text>
</comment>
<sequence>MGIRVGFIGLGTMGAPMAMNIHKAGFPLIVYNRTRSKTEPFARLNIPVASSPREVAEKSDVVICMLTDAPDLEQVLFGKEGVVEGRHEGLIVVDMSTNSPEYSLEFHRRLRELGVEFLDAPVTGGDKGAREGALTIMVGGNRNVFDRVKPVFEAMGKVIIYAGDVGSGQLLKLINQVVVGLNTLAMVEALTLAKRTGADISKVQQVLTSGMGNSEVIRQLMPRILSGDFKPGFKASHLRKDLKYVIDLATKLNTPMPGVSILLQLYNALVALGLGEEGTQALIKLYDTLTRTQA</sequence>
<dbReference type="PROSITE" id="PS00895">
    <property type="entry name" value="3_HYDROXYISOBUT_DH"/>
    <property type="match status" value="1"/>
</dbReference>
<evidence type="ECO:0000256" key="2">
    <source>
        <dbReference type="ARBA" id="ARBA00023002"/>
    </source>
</evidence>
<keyword evidence="3" id="KW-0520">NAD</keyword>
<dbReference type="Gene3D" id="3.40.50.720">
    <property type="entry name" value="NAD(P)-binding Rossmann-like Domain"/>
    <property type="match status" value="1"/>
</dbReference>
<name>A8MAM2_CALMQ</name>
<dbReference type="GO" id="GO:0016491">
    <property type="term" value="F:oxidoreductase activity"/>
    <property type="evidence" value="ECO:0007669"/>
    <property type="project" value="UniProtKB-KW"/>
</dbReference>
<dbReference type="PANTHER" id="PTHR43060">
    <property type="entry name" value="3-HYDROXYISOBUTYRATE DEHYDROGENASE-LIKE 1, MITOCHONDRIAL-RELATED"/>
    <property type="match status" value="1"/>
</dbReference>
<dbReference type="PANTHER" id="PTHR43060:SF15">
    <property type="entry name" value="3-HYDROXYISOBUTYRATE DEHYDROGENASE-LIKE 1, MITOCHONDRIAL-RELATED"/>
    <property type="match status" value="1"/>
</dbReference>
<evidence type="ECO:0000259" key="4">
    <source>
        <dbReference type="Pfam" id="PF03446"/>
    </source>
</evidence>
<dbReference type="SUPFAM" id="SSF51735">
    <property type="entry name" value="NAD(P)-binding Rossmann-fold domains"/>
    <property type="match status" value="1"/>
</dbReference>
<keyword evidence="7" id="KW-1185">Reference proteome</keyword>
<dbReference type="InterPro" id="IPR013328">
    <property type="entry name" value="6PGD_dom2"/>
</dbReference>
<dbReference type="AlphaFoldDB" id="A8MAM2"/>
<evidence type="ECO:0000313" key="6">
    <source>
        <dbReference type="EMBL" id="ABW01058.1"/>
    </source>
</evidence>